<dbReference type="Gene3D" id="3.30.160.60">
    <property type="entry name" value="Classic Zinc Finger"/>
    <property type="match status" value="9"/>
</dbReference>
<dbReference type="GeneTree" id="ENSGT00950000183169"/>
<evidence type="ECO:0000256" key="9">
    <source>
        <dbReference type="ARBA" id="ARBA00022833"/>
    </source>
</evidence>
<dbReference type="GO" id="GO:0000981">
    <property type="term" value="F:DNA-binding transcription factor activity, RNA polymerase II-specific"/>
    <property type="evidence" value="ECO:0000318"/>
    <property type="project" value="GO_Central"/>
</dbReference>
<keyword evidence="4" id="KW-0678">Repressor</keyword>
<dbReference type="Gene3D" id="6.10.140.140">
    <property type="match status" value="1"/>
</dbReference>
<evidence type="ECO:0000256" key="12">
    <source>
        <dbReference type="ARBA" id="ARBA00023125"/>
    </source>
</evidence>
<reference evidence="18" key="2">
    <citation type="submission" date="2025-08" db="UniProtKB">
        <authorList>
            <consortium name="Ensembl"/>
        </authorList>
    </citation>
    <scope>IDENTIFICATION</scope>
</reference>
<dbReference type="InParanoid" id="A0A5F8G516"/>
<keyword evidence="11" id="KW-0805">Transcription regulation</keyword>
<dbReference type="Pfam" id="PF00096">
    <property type="entry name" value="zf-C2H2"/>
    <property type="match status" value="4"/>
</dbReference>
<dbReference type="GO" id="GO:0005634">
    <property type="term" value="C:nucleus"/>
    <property type="evidence" value="ECO:0000318"/>
    <property type="project" value="GO_Central"/>
</dbReference>
<feature type="domain" description="C2H2-type" evidence="16">
    <location>
        <begin position="365"/>
        <end position="392"/>
    </location>
</feature>
<keyword evidence="7" id="KW-0677">Repeat</keyword>
<evidence type="ECO:0000256" key="7">
    <source>
        <dbReference type="ARBA" id="ARBA00022737"/>
    </source>
</evidence>
<feature type="domain" description="C2H2-type" evidence="16">
    <location>
        <begin position="245"/>
        <end position="280"/>
    </location>
</feature>
<dbReference type="FunFam" id="3.30.160.60:FF:000271">
    <property type="entry name" value="Zinc finger protein 662"/>
    <property type="match status" value="1"/>
</dbReference>
<dbReference type="SMART" id="SM00355">
    <property type="entry name" value="ZnF_C2H2"/>
    <property type="match status" value="7"/>
</dbReference>
<organism evidence="18 19">
    <name type="scientific">Monodelphis domestica</name>
    <name type="common">Gray short-tailed opossum</name>
    <dbReference type="NCBI Taxonomy" id="13616"/>
    <lineage>
        <taxon>Eukaryota</taxon>
        <taxon>Metazoa</taxon>
        <taxon>Chordata</taxon>
        <taxon>Craniata</taxon>
        <taxon>Vertebrata</taxon>
        <taxon>Euteleostomi</taxon>
        <taxon>Mammalia</taxon>
        <taxon>Metatheria</taxon>
        <taxon>Didelphimorphia</taxon>
        <taxon>Didelphidae</taxon>
        <taxon>Monodelphis</taxon>
    </lineage>
</organism>
<feature type="domain" description="C2H2-type" evidence="16">
    <location>
        <begin position="337"/>
        <end position="364"/>
    </location>
</feature>
<dbReference type="PROSITE" id="PS50805">
    <property type="entry name" value="KRAB"/>
    <property type="match status" value="1"/>
</dbReference>
<dbReference type="PROSITE" id="PS50157">
    <property type="entry name" value="ZINC_FINGER_C2H2_2"/>
    <property type="match status" value="7"/>
</dbReference>
<feature type="domain" description="C2H2-type" evidence="16">
    <location>
        <begin position="393"/>
        <end position="420"/>
    </location>
</feature>
<dbReference type="Pfam" id="PF01352">
    <property type="entry name" value="KRAB"/>
    <property type="match status" value="1"/>
</dbReference>
<dbReference type="InterPro" id="IPR013087">
    <property type="entry name" value="Znf_C2H2_type"/>
</dbReference>
<evidence type="ECO:0000256" key="8">
    <source>
        <dbReference type="ARBA" id="ARBA00022771"/>
    </source>
</evidence>
<evidence type="ECO:0000259" key="16">
    <source>
        <dbReference type="PROSITE" id="PS50157"/>
    </source>
</evidence>
<keyword evidence="14" id="KW-0539">Nucleus</keyword>
<dbReference type="FunFam" id="3.30.160.60:FF:002204">
    <property type="entry name" value="Zinc finger protein 790"/>
    <property type="match status" value="1"/>
</dbReference>
<evidence type="ECO:0000256" key="3">
    <source>
        <dbReference type="ARBA" id="ARBA00006991"/>
    </source>
</evidence>
<dbReference type="GO" id="GO:0008270">
    <property type="term" value="F:zinc ion binding"/>
    <property type="evidence" value="ECO:0007669"/>
    <property type="project" value="UniProtKB-KW"/>
</dbReference>
<comment type="function">
    <text evidence="1">May be involved in transcriptional regulation.</text>
</comment>
<accession>A0A5F8G516</accession>
<evidence type="ECO:0000256" key="10">
    <source>
        <dbReference type="ARBA" id="ARBA00022843"/>
    </source>
</evidence>
<reference evidence="18 19" key="1">
    <citation type="journal article" date="2007" name="Nature">
        <title>Genome of the marsupial Monodelphis domestica reveals innovation in non-coding sequences.</title>
        <authorList>
            <person name="Mikkelsen T.S."/>
            <person name="Wakefield M.J."/>
            <person name="Aken B."/>
            <person name="Amemiya C.T."/>
            <person name="Chang J.L."/>
            <person name="Duke S."/>
            <person name="Garber M."/>
            <person name="Gentles A.J."/>
            <person name="Goodstadt L."/>
            <person name="Heger A."/>
            <person name="Jurka J."/>
            <person name="Kamal M."/>
            <person name="Mauceli E."/>
            <person name="Searle S.M."/>
            <person name="Sharpe T."/>
            <person name="Baker M.L."/>
            <person name="Batzer M.A."/>
            <person name="Benos P.V."/>
            <person name="Belov K."/>
            <person name="Clamp M."/>
            <person name="Cook A."/>
            <person name="Cuff J."/>
            <person name="Das R."/>
            <person name="Davidow L."/>
            <person name="Deakin J.E."/>
            <person name="Fazzari M.J."/>
            <person name="Glass J.L."/>
            <person name="Grabherr M."/>
            <person name="Greally J.M."/>
            <person name="Gu W."/>
            <person name="Hore T.A."/>
            <person name="Huttley G.A."/>
            <person name="Kleber M."/>
            <person name="Jirtle R.L."/>
            <person name="Koina E."/>
            <person name="Lee J.T."/>
            <person name="Mahony S."/>
            <person name="Marra M.A."/>
            <person name="Miller R.D."/>
            <person name="Nicholls R.D."/>
            <person name="Oda M."/>
            <person name="Papenfuss A.T."/>
            <person name="Parra Z.E."/>
            <person name="Pollock D.D."/>
            <person name="Ray D.A."/>
            <person name="Schein J.E."/>
            <person name="Speed T.P."/>
            <person name="Thompson K."/>
            <person name="VandeBerg J.L."/>
            <person name="Wade C.M."/>
            <person name="Walker J.A."/>
            <person name="Waters P.D."/>
            <person name="Webber C."/>
            <person name="Weidman J.R."/>
            <person name="Xie X."/>
            <person name="Zody M.C."/>
            <person name="Baldwin J."/>
            <person name="Abdouelleil A."/>
            <person name="Abdulkadir J."/>
            <person name="Abebe A."/>
            <person name="Abera B."/>
            <person name="Abreu J."/>
            <person name="Acer S.C."/>
            <person name="Aftuck L."/>
            <person name="Alexander A."/>
            <person name="An P."/>
            <person name="Anderson E."/>
            <person name="Anderson S."/>
            <person name="Arachi H."/>
            <person name="Azer M."/>
            <person name="Bachantsang P."/>
            <person name="Barry A."/>
            <person name="Bayul T."/>
            <person name="Berlin A."/>
            <person name="Bessette D."/>
            <person name="Bloom T."/>
            <person name="Bloom T."/>
            <person name="Boguslavskiy L."/>
            <person name="Bonnet C."/>
            <person name="Boukhgalter B."/>
            <person name="Bourzgui I."/>
            <person name="Brown A."/>
            <person name="Cahill P."/>
            <person name="Channer S."/>
            <person name="Cheshatsang Y."/>
            <person name="Chuda L."/>
            <person name="Citroen M."/>
            <person name="Collymore A."/>
            <person name="Cooke P."/>
            <person name="Costello M."/>
            <person name="D'Aco K."/>
            <person name="Daza R."/>
            <person name="De Haan G."/>
            <person name="DeGray S."/>
            <person name="DeMaso C."/>
            <person name="Dhargay N."/>
            <person name="Dooley K."/>
            <person name="Dooley E."/>
            <person name="Doricent M."/>
            <person name="Dorje P."/>
            <person name="Dorjee K."/>
            <person name="Dupes A."/>
            <person name="Elong R."/>
            <person name="Falk J."/>
            <person name="Farina A."/>
            <person name="Faro S."/>
            <person name="Ferguson D."/>
            <person name="Fisher S."/>
            <person name="Foley C.D."/>
            <person name="Franke A."/>
            <person name="Friedrich D."/>
            <person name="Gadbois L."/>
            <person name="Gearin G."/>
            <person name="Gearin C.R."/>
            <person name="Giannoukos G."/>
            <person name="Goode T."/>
            <person name="Graham J."/>
            <person name="Grandbois E."/>
            <person name="Grewal S."/>
            <person name="Gyaltsen K."/>
            <person name="Hafez N."/>
            <person name="Hagos B."/>
            <person name="Hall J."/>
            <person name="Henson C."/>
            <person name="Hollinger A."/>
            <person name="Honan T."/>
            <person name="Huard M.D."/>
            <person name="Hughes L."/>
            <person name="Hurhula B."/>
            <person name="Husby M.E."/>
            <person name="Kamat A."/>
            <person name="Kanga B."/>
            <person name="Kashin S."/>
            <person name="Khazanovich D."/>
            <person name="Kisner P."/>
            <person name="Lance K."/>
            <person name="Lara M."/>
            <person name="Lee W."/>
            <person name="Lennon N."/>
            <person name="Letendre F."/>
            <person name="LeVine R."/>
            <person name="Lipovsky A."/>
            <person name="Liu X."/>
            <person name="Liu J."/>
            <person name="Liu S."/>
            <person name="Lokyitsang T."/>
            <person name="Lokyitsang Y."/>
            <person name="Lubonja R."/>
            <person name="Lui A."/>
            <person name="MacDonald P."/>
            <person name="Magnisalis V."/>
            <person name="Maru K."/>
            <person name="Matthews C."/>
            <person name="McCusker W."/>
            <person name="McDonough S."/>
            <person name="Mehta T."/>
            <person name="Meldrim J."/>
            <person name="Meneus L."/>
            <person name="Mihai O."/>
            <person name="Mihalev A."/>
            <person name="Mihova T."/>
            <person name="Mittelman R."/>
            <person name="Mlenga V."/>
            <person name="Montmayeur A."/>
            <person name="Mulrain L."/>
            <person name="Navidi A."/>
            <person name="Naylor J."/>
            <person name="Negash T."/>
            <person name="Nguyen T."/>
            <person name="Nguyen N."/>
            <person name="Nicol R."/>
            <person name="Norbu C."/>
            <person name="Norbu N."/>
            <person name="Novod N."/>
            <person name="O'Neill B."/>
            <person name="Osman S."/>
            <person name="Markiewicz E."/>
            <person name="Oyono O.L."/>
            <person name="Patti C."/>
            <person name="Phunkhang P."/>
            <person name="Pierre F."/>
            <person name="Priest M."/>
            <person name="Raghuraman S."/>
            <person name="Rege F."/>
            <person name="Reyes R."/>
            <person name="Rise C."/>
            <person name="Rogov P."/>
            <person name="Ross K."/>
            <person name="Ryan E."/>
            <person name="Settipalli S."/>
            <person name="Shea T."/>
            <person name="Sherpa N."/>
            <person name="Shi L."/>
            <person name="Shih D."/>
            <person name="Sparrow T."/>
            <person name="Spaulding J."/>
            <person name="Stalker J."/>
            <person name="Stange-Thomann N."/>
            <person name="Stavropoulos S."/>
            <person name="Stone C."/>
            <person name="Strader C."/>
            <person name="Tesfaye S."/>
            <person name="Thomson T."/>
            <person name="Thoulutsang Y."/>
            <person name="Thoulutsang D."/>
            <person name="Topham K."/>
            <person name="Topping I."/>
            <person name="Tsamla T."/>
            <person name="Vassiliev H."/>
            <person name="Vo A."/>
            <person name="Wangchuk T."/>
            <person name="Wangdi T."/>
            <person name="Weiand M."/>
            <person name="Wilkinson J."/>
            <person name="Wilson A."/>
            <person name="Yadav S."/>
            <person name="Young G."/>
            <person name="Yu Q."/>
            <person name="Zembek L."/>
            <person name="Zhong D."/>
            <person name="Zimmer A."/>
            <person name="Zwirko Z."/>
            <person name="Jaffe D.B."/>
            <person name="Alvarez P."/>
            <person name="Brockman W."/>
            <person name="Butler J."/>
            <person name="Chin C."/>
            <person name="Gnerre S."/>
            <person name="MacCallum I."/>
            <person name="Graves J.A."/>
            <person name="Ponting C.P."/>
            <person name="Breen M."/>
            <person name="Samollow P.B."/>
            <person name="Lander E.S."/>
            <person name="Lindblad-Toh K."/>
        </authorList>
    </citation>
    <scope>NUCLEOTIDE SEQUENCE [LARGE SCALE GENOMIC DNA]</scope>
</reference>
<dbReference type="FunFam" id="3.30.160.60:FF:001509">
    <property type="entry name" value="Zinc finger protein 616"/>
    <property type="match status" value="1"/>
</dbReference>
<feature type="domain" description="C2H2-type" evidence="16">
    <location>
        <begin position="217"/>
        <end position="244"/>
    </location>
</feature>
<dbReference type="AlphaFoldDB" id="A0A5F8G516"/>
<comment type="subcellular location">
    <subcellularLocation>
        <location evidence="2">Nucleus</location>
    </subcellularLocation>
</comment>
<evidence type="ECO:0000256" key="2">
    <source>
        <dbReference type="ARBA" id="ARBA00004123"/>
    </source>
</evidence>
<dbReference type="InterPro" id="IPR036051">
    <property type="entry name" value="KRAB_dom_sf"/>
</dbReference>
<dbReference type="Bgee" id="ENSMODG00000038179">
    <property type="expression patterns" value="Expressed in forelimb bud and 5 other cell types or tissues"/>
</dbReference>
<sequence length="449" mass="52421">LSQRDSDVAVDFTQEEWCLLDHSQKELYLEVMLENVEHLISCFQQGKAPWLLEKKGPRSFSPDFKVKLICTKLSPFMEGSVPQRCMNEGPCDVILRESCDSTIKVNKNAKSDYEIDKIAEKFSHYSILTQYMKLTSGNDCCQDSKYRKCFPEEVGFVQSPQQPKMPVYQGNVGGMSFGWSLDSIRHPKGKTFKMVSTYTWRSTLTKHQSIHTGEKHYECQHCGKAFRHRCSLIAHQSIHNGEKPYECKQCGKGFTQKGYLAFTYKSSLVQHERIHTGEKPYECKYCRKAFKYESSLFKHERIHTGEKPYDYQHCGKAFIQRDKLITHQSIHTVEKPCECLHCGKIFRQRNCFVQHERIHTGEKPYECKHCGKLFRQKGHLITYQSIHTGEKPYQCQHCGKAFIEKRSLAKHQSIYTGRKSYECKHCGKAFYTQEQTCYTSENPHWRETL</sequence>
<reference evidence="18" key="3">
    <citation type="submission" date="2025-09" db="UniProtKB">
        <authorList>
            <consortium name="Ensembl"/>
        </authorList>
    </citation>
    <scope>IDENTIFICATION</scope>
</reference>
<evidence type="ECO:0000256" key="1">
    <source>
        <dbReference type="ARBA" id="ARBA00003767"/>
    </source>
</evidence>
<dbReference type="SUPFAM" id="SSF57667">
    <property type="entry name" value="beta-beta-alpha zinc fingers"/>
    <property type="match status" value="4"/>
</dbReference>
<dbReference type="FunFam" id="3.30.160.60:FF:000057">
    <property type="entry name" value="Zinc finger with KRAB and SCAN domains 4"/>
    <property type="match status" value="1"/>
</dbReference>
<dbReference type="PROSITE" id="PS00028">
    <property type="entry name" value="ZINC_FINGER_C2H2_1"/>
    <property type="match status" value="3"/>
</dbReference>
<evidence type="ECO:0000259" key="17">
    <source>
        <dbReference type="PROSITE" id="PS50805"/>
    </source>
</evidence>
<dbReference type="InterPro" id="IPR036236">
    <property type="entry name" value="Znf_C2H2_sf"/>
</dbReference>
<dbReference type="InterPro" id="IPR050331">
    <property type="entry name" value="Zinc_finger"/>
</dbReference>
<keyword evidence="13" id="KW-0804">Transcription</keyword>
<keyword evidence="10" id="KW-0832">Ubl conjugation</keyword>
<dbReference type="Proteomes" id="UP000002280">
    <property type="component" value="Chromosome 4"/>
</dbReference>
<name>A0A5F8G516_MONDO</name>
<dbReference type="SUPFAM" id="SSF109640">
    <property type="entry name" value="KRAB domain (Kruppel-associated box)"/>
    <property type="match status" value="1"/>
</dbReference>
<evidence type="ECO:0000313" key="18">
    <source>
        <dbReference type="Ensembl" id="ENSMODP00000042583.1"/>
    </source>
</evidence>
<keyword evidence="8 15" id="KW-0863">Zinc-finger</keyword>
<dbReference type="PANTHER" id="PTHR16515:SF57">
    <property type="entry name" value="ZINC FINGER PROTEIN 154-LIKE"/>
    <property type="match status" value="1"/>
</dbReference>
<keyword evidence="6" id="KW-0479">Metal-binding</keyword>
<feature type="domain" description="C2H2-type" evidence="16">
    <location>
        <begin position="281"/>
        <end position="308"/>
    </location>
</feature>
<feature type="domain" description="KRAB" evidence="17">
    <location>
        <begin position="3"/>
        <end position="62"/>
    </location>
</feature>
<keyword evidence="12" id="KW-0238">DNA-binding</keyword>
<evidence type="ECO:0000256" key="13">
    <source>
        <dbReference type="ARBA" id="ARBA00023163"/>
    </source>
</evidence>
<evidence type="ECO:0000256" key="6">
    <source>
        <dbReference type="ARBA" id="ARBA00022723"/>
    </source>
</evidence>
<dbReference type="FunFam" id="3.30.160.60:FF:001933">
    <property type="entry name" value="Zinc finger protein 870"/>
    <property type="match status" value="1"/>
</dbReference>
<dbReference type="FunFam" id="3.30.160.60:FF:002402">
    <property type="entry name" value="Zinc finger protein 347"/>
    <property type="match status" value="1"/>
</dbReference>
<evidence type="ECO:0000256" key="15">
    <source>
        <dbReference type="PROSITE-ProRule" id="PRU00042"/>
    </source>
</evidence>
<evidence type="ECO:0000256" key="11">
    <source>
        <dbReference type="ARBA" id="ARBA00023015"/>
    </source>
</evidence>
<protein>
    <submittedName>
        <fullName evidence="18">Uncharacterized protein</fullName>
    </submittedName>
</protein>
<dbReference type="InterPro" id="IPR001909">
    <property type="entry name" value="KRAB"/>
</dbReference>
<keyword evidence="5" id="KW-1017">Isopeptide bond</keyword>
<evidence type="ECO:0000313" key="19">
    <source>
        <dbReference type="Proteomes" id="UP000002280"/>
    </source>
</evidence>
<dbReference type="SMART" id="SM00349">
    <property type="entry name" value="KRAB"/>
    <property type="match status" value="1"/>
</dbReference>
<dbReference type="FunFam" id="3.30.160.60:FF:001498">
    <property type="entry name" value="Zinc finger protein 404"/>
    <property type="match status" value="2"/>
</dbReference>
<evidence type="ECO:0000256" key="14">
    <source>
        <dbReference type="ARBA" id="ARBA00023242"/>
    </source>
</evidence>
<proteinExistence type="inferred from homology"/>
<evidence type="ECO:0000256" key="5">
    <source>
        <dbReference type="ARBA" id="ARBA00022499"/>
    </source>
</evidence>
<dbReference type="GO" id="GO:0000978">
    <property type="term" value="F:RNA polymerase II cis-regulatory region sequence-specific DNA binding"/>
    <property type="evidence" value="ECO:0000318"/>
    <property type="project" value="GO_Central"/>
</dbReference>
<dbReference type="GO" id="GO:0006357">
    <property type="term" value="P:regulation of transcription by RNA polymerase II"/>
    <property type="evidence" value="ECO:0000318"/>
    <property type="project" value="GO_Central"/>
</dbReference>
<feature type="domain" description="C2H2-type" evidence="16">
    <location>
        <begin position="309"/>
        <end position="336"/>
    </location>
</feature>
<keyword evidence="9" id="KW-0862">Zinc</keyword>
<keyword evidence="19" id="KW-1185">Reference proteome</keyword>
<comment type="similarity">
    <text evidence="3">Belongs to the krueppel C2H2-type zinc-finger protein family.</text>
</comment>
<dbReference type="CDD" id="cd07765">
    <property type="entry name" value="KRAB_A-box"/>
    <property type="match status" value="1"/>
</dbReference>
<evidence type="ECO:0000256" key="4">
    <source>
        <dbReference type="ARBA" id="ARBA00022491"/>
    </source>
</evidence>
<dbReference type="Ensembl" id="ENSMODT00000088254.1">
    <property type="protein sequence ID" value="ENSMODP00000042583.1"/>
    <property type="gene ID" value="ENSMODG00000038179.1"/>
</dbReference>
<dbReference type="PANTHER" id="PTHR16515">
    <property type="entry name" value="PR DOMAIN ZINC FINGER PROTEIN"/>
    <property type="match status" value="1"/>
</dbReference>